<dbReference type="PANTHER" id="PTHR21660">
    <property type="entry name" value="THIOESTERASE SUPERFAMILY MEMBER-RELATED"/>
    <property type="match status" value="1"/>
</dbReference>
<evidence type="ECO:0000259" key="3">
    <source>
        <dbReference type="Pfam" id="PF03061"/>
    </source>
</evidence>
<dbReference type="Proteomes" id="UP000031637">
    <property type="component" value="Chromosome"/>
</dbReference>
<protein>
    <recommendedName>
        <fullName evidence="3">Thioesterase domain-containing protein</fullName>
    </recommendedName>
</protein>
<dbReference type="RefSeq" id="WP_041096876.1">
    <property type="nucleotide sequence ID" value="NZ_AP012547.1"/>
</dbReference>
<dbReference type="InterPro" id="IPR039298">
    <property type="entry name" value="ACOT13"/>
</dbReference>
<dbReference type="EMBL" id="AP012547">
    <property type="protein sequence ID" value="BAO28346.1"/>
    <property type="molecule type" value="Genomic_DNA"/>
</dbReference>
<sequence>MPHTARPARSSFEPRNPDWEATVRGSFVRQKVMNLIGAEMGALSPGHCEIRLPFRDDLTQQNGFFHAGITSTIVDSAGGYAGLTVMPKGADVLTVEFKLNLLAPADGEYLVAEGQVLKSGRNLVITRGEVYAIKNGKATHCATMQQTLMTMHGKEN</sequence>
<evidence type="ECO:0000256" key="2">
    <source>
        <dbReference type="ARBA" id="ARBA00022801"/>
    </source>
</evidence>
<dbReference type="Gene3D" id="3.10.129.10">
    <property type="entry name" value="Hotdog Thioesterase"/>
    <property type="match status" value="1"/>
</dbReference>
<dbReference type="InterPro" id="IPR006683">
    <property type="entry name" value="Thioestr_dom"/>
</dbReference>
<comment type="similarity">
    <text evidence="1">Belongs to the thioesterase PaaI family.</text>
</comment>
<dbReference type="Pfam" id="PF03061">
    <property type="entry name" value="4HBT"/>
    <property type="match status" value="1"/>
</dbReference>
<proteinExistence type="inferred from homology"/>
<dbReference type="SUPFAM" id="SSF54637">
    <property type="entry name" value="Thioesterase/thiol ester dehydrase-isomerase"/>
    <property type="match status" value="1"/>
</dbReference>
<feature type="domain" description="Thioesterase" evidence="3">
    <location>
        <begin position="62"/>
        <end position="137"/>
    </location>
</feature>
<dbReference type="KEGG" id="shd:SUTH_00532"/>
<dbReference type="NCBIfam" id="TIGR00369">
    <property type="entry name" value="unchar_dom_1"/>
    <property type="match status" value="1"/>
</dbReference>
<evidence type="ECO:0000256" key="1">
    <source>
        <dbReference type="ARBA" id="ARBA00008324"/>
    </source>
</evidence>
<dbReference type="GO" id="GO:0047617">
    <property type="term" value="F:fatty acyl-CoA hydrolase activity"/>
    <property type="evidence" value="ECO:0007669"/>
    <property type="project" value="InterPro"/>
</dbReference>
<keyword evidence="5" id="KW-1185">Reference proteome</keyword>
<dbReference type="HOGENOM" id="CLU_089876_5_1_4"/>
<keyword evidence="2" id="KW-0378">Hydrolase</keyword>
<evidence type="ECO:0000313" key="4">
    <source>
        <dbReference type="EMBL" id="BAO28346.1"/>
    </source>
</evidence>
<dbReference type="PANTHER" id="PTHR21660:SF1">
    <property type="entry name" value="ACYL-COENZYME A THIOESTERASE 13"/>
    <property type="match status" value="1"/>
</dbReference>
<organism evidence="4 5">
    <name type="scientific">Sulfuritalea hydrogenivorans sk43H</name>
    <dbReference type="NCBI Taxonomy" id="1223802"/>
    <lineage>
        <taxon>Bacteria</taxon>
        <taxon>Pseudomonadati</taxon>
        <taxon>Pseudomonadota</taxon>
        <taxon>Betaproteobacteria</taxon>
        <taxon>Nitrosomonadales</taxon>
        <taxon>Sterolibacteriaceae</taxon>
        <taxon>Sulfuritalea</taxon>
    </lineage>
</organism>
<accession>W0SBH1</accession>
<reference evidence="4 5" key="1">
    <citation type="journal article" date="2014" name="Syst. Appl. Microbiol.">
        <title>Complete genomes of freshwater sulfur oxidizers Sulfuricella denitrificans skB26 and Sulfuritalea hydrogenivorans sk43H: genetic insights into the sulfur oxidation pathway of betaproteobacteria.</title>
        <authorList>
            <person name="Watanabe T."/>
            <person name="Kojima H."/>
            <person name="Fukui M."/>
        </authorList>
    </citation>
    <scope>NUCLEOTIDE SEQUENCE [LARGE SCALE GENOMIC DNA]</scope>
    <source>
        <strain evidence="4">DSM22779</strain>
    </source>
</reference>
<dbReference type="OrthoDB" id="8525891at2"/>
<dbReference type="AlphaFoldDB" id="W0SBH1"/>
<name>W0SBH1_9PROT</name>
<gene>
    <name evidence="4" type="ORF">SUTH_00532</name>
</gene>
<dbReference type="InterPro" id="IPR003736">
    <property type="entry name" value="PAAI_dom"/>
</dbReference>
<dbReference type="STRING" id="1223802.SUTH_00532"/>
<evidence type="ECO:0000313" key="5">
    <source>
        <dbReference type="Proteomes" id="UP000031637"/>
    </source>
</evidence>
<dbReference type="CDD" id="cd03443">
    <property type="entry name" value="PaaI_thioesterase"/>
    <property type="match status" value="1"/>
</dbReference>
<dbReference type="InterPro" id="IPR029069">
    <property type="entry name" value="HotDog_dom_sf"/>
</dbReference>